<feature type="compositionally biased region" description="Basic and acidic residues" evidence="1">
    <location>
        <begin position="85"/>
        <end position="95"/>
    </location>
</feature>
<reference evidence="2" key="2">
    <citation type="submission" date="2008-12" db="EMBL/GenBank/DDBJ databases">
        <title>Improved gene annotation of the rice (Oryza sativa) genomes.</title>
        <authorList>
            <person name="Wang J."/>
            <person name="Li R."/>
            <person name="Fan W."/>
            <person name="Huang Q."/>
            <person name="Zhang J."/>
            <person name="Zhou Y."/>
            <person name="Hu Y."/>
            <person name="Zi S."/>
            <person name="Li J."/>
            <person name="Ni P."/>
            <person name="Zheng H."/>
            <person name="Zhang Y."/>
            <person name="Zhao M."/>
            <person name="Hao Q."/>
            <person name="McDermott J."/>
            <person name="Samudrala R."/>
            <person name="Kristiansen K."/>
            <person name="Wong G.K.-S."/>
        </authorList>
    </citation>
    <scope>NUCLEOTIDE SEQUENCE</scope>
</reference>
<dbReference type="AlphaFoldDB" id="B9GCE4"/>
<feature type="region of interest" description="Disordered" evidence="1">
    <location>
        <begin position="75"/>
        <end position="131"/>
    </location>
</feature>
<feature type="compositionally biased region" description="Basic and acidic residues" evidence="1">
    <location>
        <begin position="13"/>
        <end position="22"/>
    </location>
</feature>
<feature type="compositionally biased region" description="Basic and acidic residues" evidence="1">
    <location>
        <begin position="113"/>
        <end position="131"/>
    </location>
</feature>
<accession>B9GCE4</accession>
<dbReference type="Proteomes" id="UP000007752">
    <property type="component" value="Chromosome 12"/>
</dbReference>
<gene>
    <name evidence="2" type="ORF">OsJ_35586</name>
</gene>
<dbReference type="EMBL" id="CM000149">
    <property type="protein sequence ID" value="EEE52951.1"/>
    <property type="molecule type" value="Genomic_DNA"/>
</dbReference>
<sequence length="131" mass="14010">MPMPAEAQLTGDGPEKAEIQGDRRRRRSGDEPEPTVSFLLLVVIIIVVSGDAVISHRERVGGAVGGDGSHLACSASAPHPTLGGCERKGEKERSIHGYPVSPSLHNLGSHSHSRAEEEVRMRRGEKSRADS</sequence>
<evidence type="ECO:0000256" key="1">
    <source>
        <dbReference type="SAM" id="MobiDB-lite"/>
    </source>
</evidence>
<name>B9GCE4_ORYSJ</name>
<reference evidence="2" key="1">
    <citation type="journal article" date="2005" name="PLoS Biol.">
        <title>The genomes of Oryza sativa: a history of duplications.</title>
        <authorList>
            <person name="Yu J."/>
            <person name="Wang J."/>
            <person name="Lin W."/>
            <person name="Li S."/>
            <person name="Li H."/>
            <person name="Zhou J."/>
            <person name="Ni P."/>
            <person name="Dong W."/>
            <person name="Hu S."/>
            <person name="Zeng C."/>
            <person name="Zhang J."/>
            <person name="Zhang Y."/>
            <person name="Li R."/>
            <person name="Xu Z."/>
            <person name="Li S."/>
            <person name="Li X."/>
            <person name="Zheng H."/>
            <person name="Cong L."/>
            <person name="Lin L."/>
            <person name="Yin J."/>
            <person name="Geng J."/>
            <person name="Li G."/>
            <person name="Shi J."/>
            <person name="Liu J."/>
            <person name="Lv H."/>
            <person name="Li J."/>
            <person name="Wang J."/>
            <person name="Deng Y."/>
            <person name="Ran L."/>
            <person name="Shi X."/>
            <person name="Wang X."/>
            <person name="Wu Q."/>
            <person name="Li C."/>
            <person name="Ren X."/>
            <person name="Wang J."/>
            <person name="Wang X."/>
            <person name="Li D."/>
            <person name="Liu D."/>
            <person name="Zhang X."/>
            <person name="Ji Z."/>
            <person name="Zhao W."/>
            <person name="Sun Y."/>
            <person name="Zhang Z."/>
            <person name="Bao J."/>
            <person name="Han Y."/>
            <person name="Dong L."/>
            <person name="Ji J."/>
            <person name="Chen P."/>
            <person name="Wu S."/>
            <person name="Liu J."/>
            <person name="Xiao Y."/>
            <person name="Bu D."/>
            <person name="Tan J."/>
            <person name="Yang L."/>
            <person name="Ye C."/>
            <person name="Zhang J."/>
            <person name="Xu J."/>
            <person name="Zhou Y."/>
            <person name="Yu Y."/>
            <person name="Zhang B."/>
            <person name="Zhuang S."/>
            <person name="Wei H."/>
            <person name="Liu B."/>
            <person name="Lei M."/>
            <person name="Yu H."/>
            <person name="Li Y."/>
            <person name="Xu H."/>
            <person name="Wei S."/>
            <person name="He X."/>
            <person name="Fang L."/>
            <person name="Zhang Z."/>
            <person name="Zhang Y."/>
            <person name="Huang X."/>
            <person name="Su Z."/>
            <person name="Tong W."/>
            <person name="Li J."/>
            <person name="Tong Z."/>
            <person name="Li S."/>
            <person name="Ye J."/>
            <person name="Wang L."/>
            <person name="Fang L."/>
            <person name="Lei T."/>
            <person name="Chen C."/>
            <person name="Chen H."/>
            <person name="Xu Z."/>
            <person name="Li H."/>
            <person name="Huang H."/>
            <person name="Zhang F."/>
            <person name="Xu H."/>
            <person name="Li N."/>
            <person name="Zhao C."/>
            <person name="Li S."/>
            <person name="Dong L."/>
            <person name="Huang Y."/>
            <person name="Li L."/>
            <person name="Xi Y."/>
            <person name="Qi Q."/>
            <person name="Li W."/>
            <person name="Zhang B."/>
            <person name="Hu W."/>
            <person name="Zhang Y."/>
            <person name="Tian X."/>
            <person name="Jiao Y."/>
            <person name="Liang X."/>
            <person name="Jin J."/>
            <person name="Gao L."/>
            <person name="Zheng W."/>
            <person name="Hao B."/>
            <person name="Liu S."/>
            <person name="Wang W."/>
            <person name="Yuan L."/>
            <person name="Cao M."/>
            <person name="McDermott J."/>
            <person name="Samudrala R."/>
            <person name="Wang J."/>
            <person name="Wong G.K."/>
            <person name="Yang H."/>
        </authorList>
    </citation>
    <scope>NUCLEOTIDE SEQUENCE [LARGE SCALE GENOMIC DNA]</scope>
</reference>
<evidence type="ECO:0000313" key="2">
    <source>
        <dbReference type="EMBL" id="EEE52951.1"/>
    </source>
</evidence>
<feature type="region of interest" description="Disordered" evidence="1">
    <location>
        <begin position="1"/>
        <end position="32"/>
    </location>
</feature>
<protein>
    <submittedName>
        <fullName evidence="2">Uncharacterized protein</fullName>
    </submittedName>
</protein>
<proteinExistence type="predicted"/>
<organism evidence="2">
    <name type="scientific">Oryza sativa subsp. japonica</name>
    <name type="common">Rice</name>
    <dbReference type="NCBI Taxonomy" id="39947"/>
    <lineage>
        <taxon>Eukaryota</taxon>
        <taxon>Viridiplantae</taxon>
        <taxon>Streptophyta</taxon>
        <taxon>Embryophyta</taxon>
        <taxon>Tracheophyta</taxon>
        <taxon>Spermatophyta</taxon>
        <taxon>Magnoliopsida</taxon>
        <taxon>Liliopsida</taxon>
        <taxon>Poales</taxon>
        <taxon>Poaceae</taxon>
        <taxon>BOP clade</taxon>
        <taxon>Oryzoideae</taxon>
        <taxon>Oryzeae</taxon>
        <taxon>Oryzinae</taxon>
        <taxon>Oryza</taxon>
        <taxon>Oryza sativa</taxon>
    </lineage>
</organism>